<dbReference type="InterPro" id="IPR052180">
    <property type="entry name" value="NhaC_Na-H+_Antiporter"/>
</dbReference>
<keyword evidence="3" id="KW-0050">Antiport</keyword>
<feature type="transmembrane region" description="Helical" evidence="9">
    <location>
        <begin position="70"/>
        <end position="94"/>
    </location>
</feature>
<feature type="transmembrane region" description="Helical" evidence="9">
    <location>
        <begin position="12"/>
        <end position="34"/>
    </location>
</feature>
<dbReference type="Proteomes" id="UP000002026">
    <property type="component" value="Chromosome"/>
</dbReference>
<dbReference type="RefSeq" id="WP_012798861.1">
    <property type="nucleotide sequence ID" value="NC_013165.1"/>
</dbReference>
<keyword evidence="12" id="KW-1185">Reference proteome</keyword>
<dbReference type="HOGENOM" id="CLU_033405_1_0_11"/>
<organism evidence="11 12">
    <name type="scientific">Slackia heliotrinireducens (strain ATCC 29202 / DSM 20476 / NCTC 11029 / RHS 1)</name>
    <name type="common">Peptococcus heliotrinreducens</name>
    <dbReference type="NCBI Taxonomy" id="471855"/>
    <lineage>
        <taxon>Bacteria</taxon>
        <taxon>Bacillati</taxon>
        <taxon>Actinomycetota</taxon>
        <taxon>Coriobacteriia</taxon>
        <taxon>Eggerthellales</taxon>
        <taxon>Eggerthellaceae</taxon>
        <taxon>Slackia</taxon>
    </lineage>
</organism>
<protein>
    <submittedName>
        <fullName evidence="11">Na+ antiporter NhaC</fullName>
    </submittedName>
</protein>
<evidence type="ECO:0000256" key="7">
    <source>
        <dbReference type="ARBA" id="ARBA00023136"/>
    </source>
</evidence>
<evidence type="ECO:0000256" key="3">
    <source>
        <dbReference type="ARBA" id="ARBA00022449"/>
    </source>
</evidence>
<comment type="similarity">
    <text evidence="8">Belongs to the NhaC Na(+)/H(+) (TC 2.A.35) antiporter family.</text>
</comment>
<evidence type="ECO:0000256" key="4">
    <source>
        <dbReference type="ARBA" id="ARBA00022475"/>
    </source>
</evidence>
<evidence type="ECO:0000256" key="6">
    <source>
        <dbReference type="ARBA" id="ARBA00022989"/>
    </source>
</evidence>
<feature type="transmembrane region" description="Helical" evidence="9">
    <location>
        <begin position="195"/>
        <end position="217"/>
    </location>
</feature>
<dbReference type="EMBL" id="CP001684">
    <property type="protein sequence ID" value="ACV22759.1"/>
    <property type="molecule type" value="Genomic_DNA"/>
</dbReference>
<dbReference type="KEGG" id="shi:Shel_17400"/>
<feature type="transmembrane region" description="Helical" evidence="9">
    <location>
        <begin position="40"/>
        <end position="58"/>
    </location>
</feature>
<comment type="subcellular location">
    <subcellularLocation>
        <location evidence="1">Cell membrane</location>
        <topology evidence="1">Multi-pass membrane protein</topology>
    </subcellularLocation>
</comment>
<dbReference type="NCBIfam" id="TIGR00931">
    <property type="entry name" value="antiport_nhaC"/>
    <property type="match status" value="1"/>
</dbReference>
<evidence type="ECO:0000256" key="2">
    <source>
        <dbReference type="ARBA" id="ARBA00022448"/>
    </source>
</evidence>
<dbReference type="Pfam" id="PF03553">
    <property type="entry name" value="Na_H_antiporter"/>
    <property type="match status" value="1"/>
</dbReference>
<evidence type="ECO:0000259" key="10">
    <source>
        <dbReference type="Pfam" id="PF03553"/>
    </source>
</evidence>
<dbReference type="PANTHER" id="PTHR33451">
    <property type="entry name" value="MALATE-2H(+)/NA(+)-LACTATE ANTIPORTER"/>
    <property type="match status" value="1"/>
</dbReference>
<evidence type="ECO:0000256" key="5">
    <source>
        <dbReference type="ARBA" id="ARBA00022692"/>
    </source>
</evidence>
<evidence type="ECO:0000256" key="9">
    <source>
        <dbReference type="SAM" id="Phobius"/>
    </source>
</evidence>
<name>C7N774_SLAHD</name>
<dbReference type="InterPro" id="IPR018461">
    <property type="entry name" value="Na/H_Antiport_NhaC-like_C"/>
</dbReference>
<keyword evidence="7 9" id="KW-0472">Membrane</keyword>
<sequence length="488" mass="51719">MAEETASSRRQPSAAVAVVSFLAIVAVLVVLINLNVDTTMSLFVATIMAALVAFALKIPWKETESVLLKTVADCIPTFIIVIMVGMLVGIWIAGGTVPALMYYGMKIVSPSILVPLAFILCFLTSEFTGTSFGSIATMGVAFVGIASTTNIPMALVIGAVVCGAWFGDRMSPMSDTTNLASGVSRVPLYTHINSMLYSAVPAAVIAFVMFAIAGIAMGGGHTDPESQQIIMNALTENYNMSIWLVLPALMVLVVSALRMPAFLGFGLTIIVSVIFAMLTQGVGFVDIMNYAANGFSIETGAGPMVDNMLNRGGISSMTVLLVTFMVASLMGGIIKATGILEVIANEVLLKVIKGKTALVVVTLIYGYVVNFLAAGGQTVSIIVTQQTFEEAYERLNVDRRVLSRCLEDSATLSAPIVPWGVATLFVMATLGCGLEYIPYCWFIFLVPIAAVVCAATNIGMWDADGNRMWGKYKGMKGAPGKEPAQPVK</sequence>
<proteinExistence type="inferred from homology"/>
<dbReference type="PANTHER" id="PTHR33451:SF3">
    <property type="entry name" value="MALATE-2H(+)_NA(+)-LACTATE ANTIPORTER"/>
    <property type="match status" value="1"/>
</dbReference>
<keyword evidence="6 9" id="KW-1133">Transmembrane helix</keyword>
<accession>C7N774</accession>
<feature type="transmembrane region" description="Helical" evidence="9">
    <location>
        <begin position="100"/>
        <end position="123"/>
    </location>
</feature>
<feature type="domain" description="Na+/H+ antiporter NhaC-like C-terminal" evidence="10">
    <location>
        <begin position="163"/>
        <end position="456"/>
    </location>
</feature>
<feature type="transmembrane region" description="Helical" evidence="9">
    <location>
        <begin position="436"/>
        <end position="461"/>
    </location>
</feature>
<keyword evidence="2" id="KW-0813">Transport</keyword>
<dbReference type="InterPro" id="IPR004770">
    <property type="entry name" value="Na/H_antiport_NhaC"/>
</dbReference>
<dbReference type="GO" id="GO:0015297">
    <property type="term" value="F:antiporter activity"/>
    <property type="evidence" value="ECO:0007669"/>
    <property type="project" value="UniProtKB-KW"/>
</dbReference>
<evidence type="ECO:0000313" key="12">
    <source>
        <dbReference type="Proteomes" id="UP000002026"/>
    </source>
</evidence>
<evidence type="ECO:0000256" key="8">
    <source>
        <dbReference type="ARBA" id="ARBA00038435"/>
    </source>
</evidence>
<keyword evidence="5 9" id="KW-0812">Transmembrane</keyword>
<dbReference type="GO" id="GO:0005886">
    <property type="term" value="C:plasma membrane"/>
    <property type="evidence" value="ECO:0007669"/>
    <property type="project" value="UniProtKB-SubCell"/>
</dbReference>
<feature type="transmembrane region" description="Helical" evidence="9">
    <location>
        <begin position="263"/>
        <end position="285"/>
    </location>
</feature>
<dbReference type="AlphaFoldDB" id="C7N774"/>
<reference evidence="11 12" key="1">
    <citation type="journal article" date="2009" name="Stand. Genomic Sci.">
        <title>Complete genome sequence of Slackia heliotrinireducens type strain (RHS 1).</title>
        <authorList>
            <person name="Pukall R."/>
            <person name="Lapidus A."/>
            <person name="Nolan M."/>
            <person name="Copeland A."/>
            <person name="Glavina Del Rio T."/>
            <person name="Lucas S."/>
            <person name="Chen F."/>
            <person name="Tice H."/>
            <person name="Cheng J.F."/>
            <person name="Chertkov O."/>
            <person name="Bruce D."/>
            <person name="Goodwin L."/>
            <person name="Kuske C."/>
            <person name="Brettin T."/>
            <person name="Detter J.C."/>
            <person name="Han C."/>
            <person name="Pitluck S."/>
            <person name="Pati A."/>
            <person name="Mavrommatis K."/>
            <person name="Ivanova N."/>
            <person name="Ovchinnikova G."/>
            <person name="Chen A."/>
            <person name="Palaniappan K."/>
            <person name="Schneider S."/>
            <person name="Rohde M."/>
            <person name="Chain P."/>
            <person name="D'haeseleer P."/>
            <person name="Goker M."/>
            <person name="Bristow J."/>
            <person name="Eisen J.A."/>
            <person name="Markowitz V."/>
            <person name="Kyrpides N.C."/>
            <person name="Klenk H.P."/>
            <person name="Hugenholtz P."/>
        </authorList>
    </citation>
    <scope>NUCLEOTIDE SEQUENCE [LARGE SCALE GENOMIC DNA]</scope>
    <source>
        <strain evidence="12">ATCC 29202 / DSM 20476 / NCTC 11029 / RHS 1</strain>
    </source>
</reference>
<dbReference type="STRING" id="471855.Shel_17400"/>
<feature type="transmembrane region" description="Helical" evidence="9">
    <location>
        <begin position="364"/>
        <end position="388"/>
    </location>
</feature>
<evidence type="ECO:0000313" key="11">
    <source>
        <dbReference type="EMBL" id="ACV22759.1"/>
    </source>
</evidence>
<feature type="transmembrane region" description="Helical" evidence="9">
    <location>
        <begin position="318"/>
        <end position="344"/>
    </location>
</feature>
<feature type="transmembrane region" description="Helical" evidence="9">
    <location>
        <begin position="238"/>
        <end position="257"/>
    </location>
</feature>
<gene>
    <name evidence="11" type="ordered locus">Shel_17400</name>
</gene>
<evidence type="ECO:0000256" key="1">
    <source>
        <dbReference type="ARBA" id="ARBA00004651"/>
    </source>
</evidence>
<feature type="transmembrane region" description="Helical" evidence="9">
    <location>
        <begin position="135"/>
        <end position="166"/>
    </location>
</feature>
<keyword evidence="4" id="KW-1003">Cell membrane</keyword>
<feature type="transmembrane region" description="Helical" evidence="9">
    <location>
        <begin position="409"/>
        <end position="430"/>
    </location>
</feature>
<dbReference type="eggNOG" id="COG1757">
    <property type="taxonomic scope" value="Bacteria"/>
</dbReference>